<evidence type="ECO:0000256" key="1">
    <source>
        <dbReference type="ARBA" id="ARBA00004651"/>
    </source>
</evidence>
<keyword evidence="3 10" id="KW-0812">Transmembrane</keyword>
<evidence type="ECO:0000256" key="7">
    <source>
        <dbReference type="ARBA" id="ARBA00035120"/>
    </source>
</evidence>
<dbReference type="EMBL" id="AVPJ01000015">
    <property type="protein sequence ID" value="KGN30908.1"/>
    <property type="molecule type" value="Genomic_DNA"/>
</dbReference>
<evidence type="ECO:0000256" key="6">
    <source>
        <dbReference type="ARBA" id="ARBA00023303"/>
    </source>
</evidence>
<dbReference type="GO" id="GO:0140114">
    <property type="term" value="P:cellular detoxification of fluoride"/>
    <property type="evidence" value="ECO:0007669"/>
    <property type="project" value="UniProtKB-UniRule"/>
</dbReference>
<dbReference type="Pfam" id="PF02537">
    <property type="entry name" value="CRCB"/>
    <property type="match status" value="1"/>
</dbReference>
<keyword evidence="10" id="KW-0813">Transport</keyword>
<dbReference type="GO" id="GO:0062054">
    <property type="term" value="F:fluoride channel activity"/>
    <property type="evidence" value="ECO:0007669"/>
    <property type="project" value="UniProtKB-UniRule"/>
</dbReference>
<comment type="similarity">
    <text evidence="7 10">Belongs to the fluoride channel Fluc/FEX (TC 1.A.43) family.</text>
</comment>
<feature type="transmembrane region" description="Helical" evidence="10">
    <location>
        <begin position="72"/>
        <end position="93"/>
    </location>
</feature>
<dbReference type="GO" id="GO:0046872">
    <property type="term" value="F:metal ion binding"/>
    <property type="evidence" value="ECO:0007669"/>
    <property type="project" value="UniProtKB-KW"/>
</dbReference>
<dbReference type="PANTHER" id="PTHR28259">
    <property type="entry name" value="FLUORIDE EXPORT PROTEIN 1-RELATED"/>
    <property type="match status" value="1"/>
</dbReference>
<evidence type="ECO:0000256" key="3">
    <source>
        <dbReference type="ARBA" id="ARBA00022692"/>
    </source>
</evidence>
<name>A0A0A0J1C6_9MICO</name>
<comment type="activity regulation">
    <text evidence="10">Na(+) is not transported, but it plays an essential structural role and its presence is essential for fluoride channel function.</text>
</comment>
<evidence type="ECO:0000256" key="2">
    <source>
        <dbReference type="ARBA" id="ARBA00022475"/>
    </source>
</evidence>
<keyword evidence="6 10" id="KW-0407">Ion channel</keyword>
<keyword evidence="2 10" id="KW-1003">Cell membrane</keyword>
<feature type="transmembrane region" description="Helical" evidence="10">
    <location>
        <begin position="12"/>
        <end position="34"/>
    </location>
</feature>
<keyword evidence="10" id="KW-0406">Ion transport</keyword>
<keyword evidence="10" id="KW-0915">Sodium</keyword>
<evidence type="ECO:0000313" key="11">
    <source>
        <dbReference type="EMBL" id="KGN30908.1"/>
    </source>
</evidence>
<dbReference type="HAMAP" id="MF_00454">
    <property type="entry name" value="FluC"/>
    <property type="match status" value="1"/>
</dbReference>
<evidence type="ECO:0000313" key="12">
    <source>
        <dbReference type="Proteomes" id="UP000030002"/>
    </source>
</evidence>
<evidence type="ECO:0000256" key="9">
    <source>
        <dbReference type="ARBA" id="ARBA00049940"/>
    </source>
</evidence>
<comment type="subcellular location">
    <subcellularLocation>
        <location evidence="1 10">Cell membrane</location>
        <topology evidence="1 10">Multi-pass membrane protein</topology>
    </subcellularLocation>
</comment>
<dbReference type="eggNOG" id="COG0239">
    <property type="taxonomic scope" value="Bacteria"/>
</dbReference>
<evidence type="ECO:0000256" key="5">
    <source>
        <dbReference type="ARBA" id="ARBA00023136"/>
    </source>
</evidence>
<comment type="caution">
    <text evidence="11">The sequence shown here is derived from an EMBL/GenBank/DDBJ whole genome shotgun (WGS) entry which is preliminary data.</text>
</comment>
<dbReference type="RefSeq" id="WP_052110050.1">
    <property type="nucleotide sequence ID" value="NZ_AVPJ01000015.1"/>
</dbReference>
<sequence>MSQPATQPDSAFLLGIAAGGVVGSLSRYAVQLALPHTAGSFPWSTLVVNLTGAVAMGLLVAFLVARPGAHRLARPVVGVGVLGGWTTFSAFAVDTVTLLETGHGGAAAAYVLSSFLGSVLAVTLGSIVGQRIWRIAS</sequence>
<evidence type="ECO:0000256" key="8">
    <source>
        <dbReference type="ARBA" id="ARBA00035585"/>
    </source>
</evidence>
<gene>
    <name evidence="10" type="primary">fluC</name>
    <name evidence="10" type="synonym">crcB</name>
    <name evidence="11" type="ORF">N802_05790</name>
</gene>
<dbReference type="STRING" id="1385520.N802_05790"/>
<reference evidence="11 12" key="1">
    <citation type="submission" date="2013-08" db="EMBL/GenBank/DDBJ databases">
        <title>The genome sequence of Knoellia sinensis.</title>
        <authorList>
            <person name="Zhu W."/>
            <person name="Wang G."/>
        </authorList>
    </citation>
    <scope>NUCLEOTIDE SEQUENCE [LARGE SCALE GENOMIC DNA]</scope>
    <source>
        <strain evidence="11 12">KCTC 19936</strain>
    </source>
</reference>
<evidence type="ECO:0000256" key="4">
    <source>
        <dbReference type="ARBA" id="ARBA00022989"/>
    </source>
</evidence>
<feature type="transmembrane region" description="Helical" evidence="10">
    <location>
        <begin position="46"/>
        <end position="65"/>
    </location>
</feature>
<keyword evidence="4 10" id="KW-1133">Transmembrane helix</keyword>
<comment type="function">
    <text evidence="9 10">Fluoride-specific ion channel. Important for reducing fluoride concentration in the cell, thus reducing its toxicity.</text>
</comment>
<keyword evidence="12" id="KW-1185">Reference proteome</keyword>
<evidence type="ECO:0000256" key="10">
    <source>
        <dbReference type="HAMAP-Rule" id="MF_00454"/>
    </source>
</evidence>
<dbReference type="InterPro" id="IPR003691">
    <property type="entry name" value="FluC"/>
</dbReference>
<feature type="binding site" evidence="10">
    <location>
        <position position="83"/>
    </location>
    <ligand>
        <name>Na(+)</name>
        <dbReference type="ChEBI" id="CHEBI:29101"/>
        <note>structural</note>
    </ligand>
</feature>
<organism evidence="11 12">
    <name type="scientific">Knoellia sinensis KCTC 19936</name>
    <dbReference type="NCBI Taxonomy" id="1385520"/>
    <lineage>
        <taxon>Bacteria</taxon>
        <taxon>Bacillati</taxon>
        <taxon>Actinomycetota</taxon>
        <taxon>Actinomycetes</taxon>
        <taxon>Micrococcales</taxon>
        <taxon>Intrasporangiaceae</taxon>
        <taxon>Knoellia</taxon>
    </lineage>
</organism>
<dbReference type="PANTHER" id="PTHR28259:SF1">
    <property type="entry name" value="FLUORIDE EXPORT PROTEIN 1-RELATED"/>
    <property type="match status" value="1"/>
</dbReference>
<dbReference type="AlphaFoldDB" id="A0A0A0J1C6"/>
<dbReference type="Proteomes" id="UP000030002">
    <property type="component" value="Unassembled WGS sequence"/>
</dbReference>
<protein>
    <recommendedName>
        <fullName evidence="10">Fluoride-specific ion channel FluC</fullName>
    </recommendedName>
</protein>
<keyword evidence="5 10" id="KW-0472">Membrane</keyword>
<dbReference type="GO" id="GO:0005886">
    <property type="term" value="C:plasma membrane"/>
    <property type="evidence" value="ECO:0007669"/>
    <property type="project" value="UniProtKB-SubCell"/>
</dbReference>
<keyword evidence="10" id="KW-0479">Metal-binding</keyword>
<proteinExistence type="inferred from homology"/>
<feature type="transmembrane region" description="Helical" evidence="10">
    <location>
        <begin position="105"/>
        <end position="128"/>
    </location>
</feature>
<feature type="binding site" evidence="10">
    <location>
        <position position="86"/>
    </location>
    <ligand>
        <name>Na(+)</name>
        <dbReference type="ChEBI" id="CHEBI:29101"/>
        <note>structural</note>
    </ligand>
</feature>
<comment type="catalytic activity">
    <reaction evidence="8">
        <text>fluoride(in) = fluoride(out)</text>
        <dbReference type="Rhea" id="RHEA:76159"/>
        <dbReference type="ChEBI" id="CHEBI:17051"/>
    </reaction>
    <physiologicalReaction direction="left-to-right" evidence="8">
        <dbReference type="Rhea" id="RHEA:76160"/>
    </physiologicalReaction>
</comment>
<accession>A0A0A0J1C6</accession>